<feature type="compositionally biased region" description="Basic and acidic residues" evidence="1">
    <location>
        <begin position="186"/>
        <end position="198"/>
    </location>
</feature>
<gene>
    <name evidence="2" type="ORF">SCHPADRAFT_305139</name>
</gene>
<feature type="region of interest" description="Disordered" evidence="1">
    <location>
        <begin position="1"/>
        <end position="38"/>
    </location>
</feature>
<dbReference type="AlphaFoldDB" id="A0A0H2RRY6"/>
<sequence length="211" mass="23733">MSYSEDTASTSSRTTASSSSNNGKGRARERPPSLRLHSIGVDPSILAGKVLKHIRRSSEHPAMSLSFADGTTYQILVDGYDPRHKGVPKVLETMSPLEHLFNPPGGHVAVDMAVTDCTLVTMADHAFEAGPREQRWYQKHLGIAFRFDDDRMWHCISAMLEVRDEESGRCTFRSYDDVYLQPRVVRDRASQKGSERNRRAGAHAPKTNWKY</sequence>
<dbReference type="Proteomes" id="UP000053477">
    <property type="component" value="Unassembled WGS sequence"/>
</dbReference>
<keyword evidence="3" id="KW-1185">Reference proteome</keyword>
<organism evidence="2 3">
    <name type="scientific">Schizopora paradoxa</name>
    <dbReference type="NCBI Taxonomy" id="27342"/>
    <lineage>
        <taxon>Eukaryota</taxon>
        <taxon>Fungi</taxon>
        <taxon>Dikarya</taxon>
        <taxon>Basidiomycota</taxon>
        <taxon>Agaricomycotina</taxon>
        <taxon>Agaricomycetes</taxon>
        <taxon>Hymenochaetales</taxon>
        <taxon>Schizoporaceae</taxon>
        <taxon>Schizopora</taxon>
    </lineage>
</organism>
<reference evidence="2 3" key="1">
    <citation type="submission" date="2015-04" db="EMBL/GenBank/DDBJ databases">
        <title>Complete genome sequence of Schizopora paradoxa KUC8140, a cosmopolitan wood degrader in East Asia.</title>
        <authorList>
            <consortium name="DOE Joint Genome Institute"/>
            <person name="Min B."/>
            <person name="Park H."/>
            <person name="Jang Y."/>
            <person name="Kim J.-J."/>
            <person name="Kim K.H."/>
            <person name="Pangilinan J."/>
            <person name="Lipzen A."/>
            <person name="Riley R."/>
            <person name="Grigoriev I.V."/>
            <person name="Spatafora J.W."/>
            <person name="Choi I.-G."/>
        </authorList>
    </citation>
    <scope>NUCLEOTIDE SEQUENCE [LARGE SCALE GENOMIC DNA]</scope>
    <source>
        <strain evidence="2 3">KUC8140</strain>
    </source>
</reference>
<evidence type="ECO:0000313" key="2">
    <source>
        <dbReference type="EMBL" id="KLO14609.1"/>
    </source>
</evidence>
<dbReference type="OrthoDB" id="3197787at2759"/>
<evidence type="ECO:0000313" key="3">
    <source>
        <dbReference type="Proteomes" id="UP000053477"/>
    </source>
</evidence>
<evidence type="ECO:0000256" key="1">
    <source>
        <dbReference type="SAM" id="MobiDB-lite"/>
    </source>
</evidence>
<accession>A0A0H2RRY6</accession>
<name>A0A0H2RRY6_9AGAM</name>
<feature type="region of interest" description="Disordered" evidence="1">
    <location>
        <begin position="186"/>
        <end position="211"/>
    </location>
</feature>
<dbReference type="EMBL" id="KQ085941">
    <property type="protein sequence ID" value="KLO14609.1"/>
    <property type="molecule type" value="Genomic_DNA"/>
</dbReference>
<proteinExistence type="predicted"/>
<feature type="compositionally biased region" description="Low complexity" evidence="1">
    <location>
        <begin position="7"/>
        <end position="20"/>
    </location>
</feature>
<protein>
    <submittedName>
        <fullName evidence="2">Uncharacterized protein</fullName>
    </submittedName>
</protein>
<dbReference type="InParanoid" id="A0A0H2RRY6"/>